<dbReference type="GO" id="GO:0005829">
    <property type="term" value="C:cytosol"/>
    <property type="evidence" value="ECO:0007669"/>
    <property type="project" value="TreeGrafter"/>
</dbReference>
<dbReference type="EMBL" id="CP076135">
    <property type="protein sequence ID" value="QWG20297.1"/>
    <property type="molecule type" value="Genomic_DNA"/>
</dbReference>
<dbReference type="EC" id="2.3.1.179" evidence="3"/>
<keyword evidence="1 3" id="KW-0808">Transferase</keyword>
<evidence type="ECO:0000256" key="1">
    <source>
        <dbReference type="ARBA" id="ARBA00022679"/>
    </source>
</evidence>
<dbReference type="PANTHER" id="PTHR11712">
    <property type="entry name" value="POLYKETIDE SYNTHASE-RELATED"/>
    <property type="match status" value="1"/>
</dbReference>
<proteinExistence type="predicted"/>
<evidence type="ECO:0000313" key="3">
    <source>
        <dbReference type="EMBL" id="QWG20297.1"/>
    </source>
</evidence>
<evidence type="ECO:0000313" key="4">
    <source>
        <dbReference type="Proteomes" id="UP000680805"/>
    </source>
</evidence>
<dbReference type="Gene3D" id="3.40.47.10">
    <property type="match status" value="1"/>
</dbReference>
<accession>A0A975NS08</accession>
<evidence type="ECO:0000259" key="2">
    <source>
        <dbReference type="Pfam" id="PF00109"/>
    </source>
</evidence>
<dbReference type="RefSeq" id="WP_215615772.1">
    <property type="nucleotide sequence ID" value="NZ_CP076135.1"/>
</dbReference>
<dbReference type="Proteomes" id="UP000680805">
    <property type="component" value="Chromosome"/>
</dbReference>
<dbReference type="SUPFAM" id="SSF53901">
    <property type="entry name" value="Thiolase-like"/>
    <property type="match status" value="2"/>
</dbReference>
<feature type="domain" description="Beta-ketoacyl synthase-like N-terminal" evidence="2">
    <location>
        <begin position="9"/>
        <end position="251"/>
    </location>
</feature>
<dbReference type="GO" id="GO:0006633">
    <property type="term" value="P:fatty acid biosynthetic process"/>
    <property type="evidence" value="ECO:0007669"/>
    <property type="project" value="TreeGrafter"/>
</dbReference>
<dbReference type="NCBIfam" id="NF005084">
    <property type="entry name" value="PRK06519.1"/>
    <property type="match status" value="1"/>
</dbReference>
<dbReference type="InterPro" id="IPR014030">
    <property type="entry name" value="Ketoacyl_synth_N"/>
</dbReference>
<dbReference type="PANTHER" id="PTHR11712:SF336">
    <property type="entry name" value="3-OXOACYL-[ACYL-CARRIER-PROTEIN] SYNTHASE, MITOCHONDRIAL"/>
    <property type="match status" value="1"/>
</dbReference>
<dbReference type="AlphaFoldDB" id="A0A975NS08"/>
<dbReference type="GO" id="GO:0004315">
    <property type="term" value="F:3-oxoacyl-[acyl-carrier-protein] synthase activity"/>
    <property type="evidence" value="ECO:0007669"/>
    <property type="project" value="UniProtKB-EC"/>
</dbReference>
<name>A0A975NS08_9BRAD</name>
<keyword evidence="3" id="KW-0012">Acyltransferase</keyword>
<organism evidence="3 4">
    <name type="scientific">Bradyrhizobium sediminis</name>
    <dbReference type="NCBI Taxonomy" id="2840469"/>
    <lineage>
        <taxon>Bacteria</taxon>
        <taxon>Pseudomonadati</taxon>
        <taxon>Pseudomonadota</taxon>
        <taxon>Alphaproteobacteria</taxon>
        <taxon>Hyphomicrobiales</taxon>
        <taxon>Nitrobacteraceae</taxon>
        <taxon>Bradyrhizobium</taxon>
    </lineage>
</organism>
<reference evidence="3" key="1">
    <citation type="submission" date="2021-06" db="EMBL/GenBank/DDBJ databases">
        <title>Bradyrhizobium sp. S2-11-2 Genome sequencing.</title>
        <authorList>
            <person name="Jin L."/>
        </authorList>
    </citation>
    <scope>NUCLEOTIDE SEQUENCE</scope>
    <source>
        <strain evidence="3">S2-11-2</strain>
    </source>
</reference>
<protein>
    <submittedName>
        <fullName evidence="3">Beta-ketoacyl-ACP synthase</fullName>
        <ecNumber evidence="3">2.3.1.179</ecNumber>
    </submittedName>
</protein>
<dbReference type="KEGG" id="bsei:KMZ68_10910"/>
<dbReference type="InterPro" id="IPR000794">
    <property type="entry name" value="Beta-ketoacyl_synthase"/>
</dbReference>
<dbReference type="Pfam" id="PF00109">
    <property type="entry name" value="ketoacyl-synt"/>
    <property type="match status" value="1"/>
</dbReference>
<sequence>MTEPKEAWITGIGIVSSLGEGLDAHWDALNNKRINVDDKRFAPYIVHPLAPVSFDAQIPKKGDQRQMEAWQRIGTYAAGLALDSAGVKGNQEILGRMDMIVAAGGGERDVAVDMAILNAYIKGNSGPAFLNERLMNDLRPTLFLAQLSNLLAGNIAIVHGVSGTSRTFMGEEAASIDAARIALARIESGQSDIALVGAAHNGERTDLLILYEFGDFNLKDKFAPVWARDKEHDGFALGSAGCFLVIESREHAEARGAKPYAKLTKVVADLAQRKQPGAVTKSLDALWSKLGVGGDNGALITGATGVEPVTSEERAFLNQRTGCAVRATGTSFGHTLETQFPLGIALAALSLSRGALYPPNDPTGLEVEMSKPPTQIVVVGAGHWQGEGMALVEAIK</sequence>
<dbReference type="InterPro" id="IPR016039">
    <property type="entry name" value="Thiolase-like"/>
</dbReference>
<gene>
    <name evidence="3" type="ORF">KMZ68_10910</name>
</gene>